<dbReference type="InterPro" id="IPR016181">
    <property type="entry name" value="Acyl_CoA_acyltransferase"/>
</dbReference>
<dbReference type="eggNOG" id="ENOG502SAUS">
    <property type="taxonomic scope" value="Eukaryota"/>
</dbReference>
<organism evidence="2 3">
    <name type="scientific">Serendipita indica (strain DSM 11827)</name>
    <name type="common">Root endophyte fungus</name>
    <name type="synonym">Piriformospora indica</name>
    <dbReference type="NCBI Taxonomy" id="1109443"/>
    <lineage>
        <taxon>Eukaryota</taxon>
        <taxon>Fungi</taxon>
        <taxon>Dikarya</taxon>
        <taxon>Basidiomycota</taxon>
        <taxon>Agaricomycotina</taxon>
        <taxon>Agaricomycetes</taxon>
        <taxon>Sebacinales</taxon>
        <taxon>Serendipitaceae</taxon>
        <taxon>Serendipita</taxon>
    </lineage>
</organism>
<dbReference type="OrthoDB" id="9975416at2759"/>
<name>G4TW75_SERID</name>
<dbReference type="InterPro" id="IPR000182">
    <property type="entry name" value="GNAT_dom"/>
</dbReference>
<dbReference type="HOGENOM" id="CLU_086044_1_0_1"/>
<dbReference type="PANTHER" id="PTHR13170">
    <property type="entry name" value="O-GLCNACASE"/>
    <property type="match status" value="1"/>
</dbReference>
<dbReference type="SUPFAM" id="SSF55729">
    <property type="entry name" value="Acyl-CoA N-acyltransferases (Nat)"/>
    <property type="match status" value="1"/>
</dbReference>
<accession>G4TW75</accession>
<evidence type="ECO:0000313" key="3">
    <source>
        <dbReference type="Proteomes" id="UP000007148"/>
    </source>
</evidence>
<protein>
    <recommendedName>
        <fullName evidence="1">N-acetyltransferase domain-containing protein</fullName>
    </recommendedName>
</protein>
<reference evidence="2 3" key="1">
    <citation type="journal article" date="2011" name="PLoS Pathog.">
        <title>Endophytic Life Strategies Decoded by Genome and Transcriptome Analyses of the Mutualistic Root Symbiont Piriformospora indica.</title>
        <authorList>
            <person name="Zuccaro A."/>
            <person name="Lahrmann U."/>
            <person name="Guldener U."/>
            <person name="Langen G."/>
            <person name="Pfiffi S."/>
            <person name="Biedenkopf D."/>
            <person name="Wong P."/>
            <person name="Samans B."/>
            <person name="Grimm C."/>
            <person name="Basiewicz M."/>
            <person name="Murat C."/>
            <person name="Martin F."/>
            <person name="Kogel K.H."/>
        </authorList>
    </citation>
    <scope>NUCLEOTIDE SEQUENCE [LARGE SCALE GENOMIC DNA]</scope>
    <source>
        <strain evidence="2 3">DSM 11827</strain>
    </source>
</reference>
<sequence>MPLHLRKATLADEGAVSRICLLTGDAGKSAEHLFKKPEMPGLVYAVPYLHLDSAWRYVLVETDDAGVEKDVVGYVVGSSNCRAFEADAEKNWWPPLRPRYPKPEDADRDAYTGAELYYLDFIANPALTGQEVLDVYPAFLHINILPPHQGKGWGTKMIRQAALQVQADGEKGLWVGIDSRNDNGRQFYKAIGFEKMESKEGEYYGLDIKKFLDSGRGA</sequence>
<dbReference type="InterPro" id="IPR051822">
    <property type="entry name" value="Glycosyl_Hydrolase_84"/>
</dbReference>
<proteinExistence type="predicted"/>
<feature type="domain" description="N-acetyltransferase" evidence="1">
    <location>
        <begin position="79"/>
        <end position="213"/>
    </location>
</feature>
<gene>
    <name evidence="2" type="ORF">PIIN_09558</name>
</gene>
<dbReference type="GO" id="GO:0016747">
    <property type="term" value="F:acyltransferase activity, transferring groups other than amino-acyl groups"/>
    <property type="evidence" value="ECO:0007669"/>
    <property type="project" value="InterPro"/>
</dbReference>
<dbReference type="EMBL" id="CAFZ01000473">
    <property type="protein sequence ID" value="CCA75568.1"/>
    <property type="molecule type" value="Genomic_DNA"/>
</dbReference>
<dbReference type="Proteomes" id="UP000007148">
    <property type="component" value="Unassembled WGS sequence"/>
</dbReference>
<evidence type="ECO:0000259" key="1">
    <source>
        <dbReference type="PROSITE" id="PS51186"/>
    </source>
</evidence>
<keyword evidence="3" id="KW-1185">Reference proteome</keyword>
<dbReference type="InParanoid" id="G4TW75"/>
<dbReference type="Pfam" id="PF13508">
    <property type="entry name" value="Acetyltransf_7"/>
    <property type="match status" value="1"/>
</dbReference>
<evidence type="ECO:0000313" key="2">
    <source>
        <dbReference type="EMBL" id="CCA75568.1"/>
    </source>
</evidence>
<dbReference type="PANTHER" id="PTHR13170:SF16">
    <property type="entry name" value="PROTEIN O-GLCNACASE"/>
    <property type="match status" value="1"/>
</dbReference>
<comment type="caution">
    <text evidence="2">The sequence shown here is derived from an EMBL/GenBank/DDBJ whole genome shotgun (WGS) entry which is preliminary data.</text>
</comment>
<dbReference type="OMA" id="YQRKGWG"/>
<dbReference type="AlphaFoldDB" id="G4TW75"/>
<dbReference type="Gene3D" id="3.40.630.30">
    <property type="match status" value="1"/>
</dbReference>
<dbReference type="STRING" id="1109443.G4TW75"/>
<dbReference type="PROSITE" id="PS51186">
    <property type="entry name" value="GNAT"/>
    <property type="match status" value="1"/>
</dbReference>